<gene>
    <name evidence="1" type="ORF">J1N35_036889</name>
</gene>
<dbReference type="OrthoDB" id="10624998at2759"/>
<accession>A0A9D3UIW6</accession>
<name>A0A9D3UIW6_9ROSI</name>
<organism evidence="1 2">
    <name type="scientific">Gossypium stocksii</name>
    <dbReference type="NCBI Taxonomy" id="47602"/>
    <lineage>
        <taxon>Eukaryota</taxon>
        <taxon>Viridiplantae</taxon>
        <taxon>Streptophyta</taxon>
        <taxon>Embryophyta</taxon>
        <taxon>Tracheophyta</taxon>
        <taxon>Spermatophyta</taxon>
        <taxon>Magnoliopsida</taxon>
        <taxon>eudicotyledons</taxon>
        <taxon>Gunneridae</taxon>
        <taxon>Pentapetalae</taxon>
        <taxon>rosids</taxon>
        <taxon>malvids</taxon>
        <taxon>Malvales</taxon>
        <taxon>Malvaceae</taxon>
        <taxon>Malvoideae</taxon>
        <taxon>Gossypium</taxon>
    </lineage>
</organism>
<keyword evidence="2" id="KW-1185">Reference proteome</keyword>
<dbReference type="EMBL" id="JAIQCV010000011">
    <property type="protein sequence ID" value="KAH1046105.1"/>
    <property type="molecule type" value="Genomic_DNA"/>
</dbReference>
<evidence type="ECO:0000313" key="2">
    <source>
        <dbReference type="Proteomes" id="UP000828251"/>
    </source>
</evidence>
<comment type="caution">
    <text evidence="1">The sequence shown here is derived from an EMBL/GenBank/DDBJ whole genome shotgun (WGS) entry which is preliminary data.</text>
</comment>
<sequence>MPLTWVHIEVFYLGPMVNDDTLSNDSNENDEASVGPFLMETYLLLYIFLSTNVSRILHHYVDVNVESRIKIDADVPTATDVSAHATVDGDVDVDARYLSDVSEIWDTLWFQAYSDPNTECITILRG</sequence>
<reference evidence="1 2" key="1">
    <citation type="journal article" date="2021" name="Plant Biotechnol. J.">
        <title>Multi-omics assisted identification of the key and species-specific regulatory components of drought-tolerant mechanisms in Gossypium stocksii.</title>
        <authorList>
            <person name="Yu D."/>
            <person name="Ke L."/>
            <person name="Zhang D."/>
            <person name="Wu Y."/>
            <person name="Sun Y."/>
            <person name="Mei J."/>
            <person name="Sun J."/>
            <person name="Sun Y."/>
        </authorList>
    </citation>
    <scope>NUCLEOTIDE SEQUENCE [LARGE SCALE GENOMIC DNA]</scope>
    <source>
        <strain evidence="2">cv. E1</strain>
        <tissue evidence="1">Leaf</tissue>
    </source>
</reference>
<evidence type="ECO:0000313" key="1">
    <source>
        <dbReference type="EMBL" id="KAH1046105.1"/>
    </source>
</evidence>
<dbReference type="Proteomes" id="UP000828251">
    <property type="component" value="Unassembled WGS sequence"/>
</dbReference>
<proteinExistence type="predicted"/>
<dbReference type="AlphaFoldDB" id="A0A9D3UIW6"/>
<protein>
    <submittedName>
        <fullName evidence="1">Uncharacterized protein</fullName>
    </submittedName>
</protein>